<dbReference type="SUPFAM" id="SSF52833">
    <property type="entry name" value="Thioredoxin-like"/>
    <property type="match status" value="1"/>
</dbReference>
<dbReference type="PANTHER" id="PTHR13887:SF41">
    <property type="entry name" value="THIOREDOXIN SUPERFAMILY PROTEIN"/>
    <property type="match status" value="1"/>
</dbReference>
<evidence type="ECO:0000259" key="1">
    <source>
        <dbReference type="Pfam" id="PF01323"/>
    </source>
</evidence>
<dbReference type="GO" id="GO:0016491">
    <property type="term" value="F:oxidoreductase activity"/>
    <property type="evidence" value="ECO:0007669"/>
    <property type="project" value="InterPro"/>
</dbReference>
<feature type="domain" description="DSBA-like thioredoxin" evidence="1">
    <location>
        <begin position="76"/>
        <end position="273"/>
    </location>
</feature>
<dbReference type="InterPro" id="IPR036249">
    <property type="entry name" value="Thioredoxin-like_sf"/>
</dbReference>
<dbReference type="AlphaFoldDB" id="A0A1D1YHS8"/>
<proteinExistence type="predicted"/>
<dbReference type="Gene3D" id="3.40.30.10">
    <property type="entry name" value="Glutaredoxin"/>
    <property type="match status" value="1"/>
</dbReference>
<dbReference type="InterPro" id="IPR001853">
    <property type="entry name" value="DSBA-like_thioredoxin_dom"/>
</dbReference>
<gene>
    <name evidence="2" type="primary">ywbO_0</name>
    <name evidence="2" type="ORF">g.122532</name>
</gene>
<dbReference type="Pfam" id="PF01323">
    <property type="entry name" value="DSBA"/>
    <property type="match status" value="1"/>
</dbReference>
<dbReference type="CDD" id="cd03024">
    <property type="entry name" value="DsbA_FrnE"/>
    <property type="match status" value="1"/>
</dbReference>
<dbReference type="PANTHER" id="PTHR13887">
    <property type="entry name" value="GLUTATHIONE S-TRANSFERASE KAPPA"/>
    <property type="match status" value="1"/>
</dbReference>
<feature type="non-terminal residue" evidence="2">
    <location>
        <position position="1"/>
    </location>
</feature>
<dbReference type="EMBL" id="GDJX01013764">
    <property type="protein sequence ID" value="JAT54172.1"/>
    <property type="molecule type" value="Transcribed_RNA"/>
</dbReference>
<sequence length="278" mass="31775">ILRIRVRGNPRRPCCGWRALVALRKPRMKSTTPPALASTKAARRSTFSLVAEFVATRYITFMLQSKNQNTHKMLIQIDVVSDTVCPWCFVGKKNLDKAMDLSKNRFDFEVRWHPFILSPSAPKEGMKKADFYKQKFGHQYESITSRMREVFRGLGFEYDLSGLWGSTLDSHRLITFAGTQGFDKQNCLVEELFVNYFTQGKYIGDRQVLLEAARKAGIEGAQELLEDPSKGLKEVQEELERYSREITGVPHFVINGRRELSGGQPPEVFLRAFEAVAK</sequence>
<evidence type="ECO:0000313" key="2">
    <source>
        <dbReference type="EMBL" id="JAT54172.1"/>
    </source>
</evidence>
<accession>A0A1D1YHS8</accession>
<organism evidence="2">
    <name type="scientific">Anthurium amnicola</name>
    <dbReference type="NCBI Taxonomy" id="1678845"/>
    <lineage>
        <taxon>Eukaryota</taxon>
        <taxon>Viridiplantae</taxon>
        <taxon>Streptophyta</taxon>
        <taxon>Embryophyta</taxon>
        <taxon>Tracheophyta</taxon>
        <taxon>Spermatophyta</taxon>
        <taxon>Magnoliopsida</taxon>
        <taxon>Liliopsida</taxon>
        <taxon>Araceae</taxon>
        <taxon>Pothoideae</taxon>
        <taxon>Potheae</taxon>
        <taxon>Anthurium</taxon>
    </lineage>
</organism>
<protein>
    <submittedName>
        <fullName evidence="2">Uncharacterized protein ywbO</fullName>
    </submittedName>
</protein>
<name>A0A1D1YHS8_9ARAE</name>
<reference evidence="2" key="1">
    <citation type="submission" date="2015-07" db="EMBL/GenBank/DDBJ databases">
        <title>Transcriptome Assembly of Anthurium amnicola.</title>
        <authorList>
            <person name="Suzuki J."/>
        </authorList>
    </citation>
    <scope>NUCLEOTIDE SEQUENCE</scope>
</reference>